<evidence type="ECO:0000313" key="2">
    <source>
        <dbReference type="EMBL" id="TDT52036.1"/>
    </source>
</evidence>
<proteinExistence type="predicted"/>
<protein>
    <submittedName>
        <fullName evidence="2">Uncharacterized protein</fullName>
    </submittedName>
</protein>
<organism evidence="2 3">
    <name type="scientific">Fonticella tunisiensis</name>
    <dbReference type="NCBI Taxonomy" id="1096341"/>
    <lineage>
        <taxon>Bacteria</taxon>
        <taxon>Bacillati</taxon>
        <taxon>Bacillota</taxon>
        <taxon>Clostridia</taxon>
        <taxon>Eubacteriales</taxon>
        <taxon>Clostridiaceae</taxon>
        <taxon>Fonticella</taxon>
    </lineage>
</organism>
<evidence type="ECO:0000313" key="3">
    <source>
        <dbReference type="Proteomes" id="UP000295325"/>
    </source>
</evidence>
<feature type="signal peptide" evidence="1">
    <location>
        <begin position="1"/>
        <end position="23"/>
    </location>
</feature>
<accession>A0A4R7KC20</accession>
<evidence type="ECO:0000256" key="1">
    <source>
        <dbReference type="SAM" id="SignalP"/>
    </source>
</evidence>
<dbReference type="Proteomes" id="UP000295325">
    <property type="component" value="Unassembled WGS sequence"/>
</dbReference>
<keyword evidence="3" id="KW-1185">Reference proteome</keyword>
<sequence>MNFKKLSAMFLCIAILFSLSSCSEIIRPGKEYRETKEVELQEAEKADINLRMGAGKLSIDGSTKNINHL</sequence>
<feature type="chain" id="PRO_5038905873" evidence="1">
    <location>
        <begin position="24"/>
        <end position="69"/>
    </location>
</feature>
<dbReference type="RefSeq" id="WP_133628436.1">
    <property type="nucleotide sequence ID" value="NZ_SOAZ01000014.1"/>
</dbReference>
<dbReference type="EMBL" id="SOAZ01000014">
    <property type="protein sequence ID" value="TDT52036.1"/>
    <property type="molecule type" value="Genomic_DNA"/>
</dbReference>
<dbReference type="PROSITE" id="PS51257">
    <property type="entry name" value="PROKAR_LIPOPROTEIN"/>
    <property type="match status" value="1"/>
</dbReference>
<comment type="caution">
    <text evidence="2">The sequence shown here is derived from an EMBL/GenBank/DDBJ whole genome shotgun (WGS) entry which is preliminary data.</text>
</comment>
<name>A0A4R7KC20_9CLOT</name>
<gene>
    <name evidence="2" type="ORF">EDD71_11416</name>
</gene>
<reference evidence="2 3" key="1">
    <citation type="submission" date="2019-03" db="EMBL/GenBank/DDBJ databases">
        <title>Genomic Encyclopedia of Type Strains, Phase IV (KMG-IV): sequencing the most valuable type-strain genomes for metagenomic binning, comparative biology and taxonomic classification.</title>
        <authorList>
            <person name="Goeker M."/>
        </authorList>
    </citation>
    <scope>NUCLEOTIDE SEQUENCE [LARGE SCALE GENOMIC DNA]</scope>
    <source>
        <strain evidence="2 3">DSM 24455</strain>
    </source>
</reference>
<dbReference type="AlphaFoldDB" id="A0A4R7KC20"/>
<keyword evidence="1" id="KW-0732">Signal</keyword>